<proteinExistence type="predicted"/>
<gene>
    <name evidence="3" type="ORF">EYE42_11745</name>
</gene>
<evidence type="ECO:0000259" key="2">
    <source>
        <dbReference type="Pfam" id="PF09851"/>
    </source>
</evidence>
<feature type="region of interest" description="Disordered" evidence="1">
    <location>
        <begin position="86"/>
        <end position="117"/>
    </location>
</feature>
<feature type="region of interest" description="Disordered" evidence="1">
    <location>
        <begin position="1"/>
        <end position="23"/>
    </location>
</feature>
<dbReference type="Proteomes" id="UP000293520">
    <property type="component" value="Unassembled WGS sequence"/>
</dbReference>
<sequence>MTSTNQTRERLAGIAQSHGFSPRTAEGMLEALRRGGGTQAQFDLPEAGGMGQLSSGGMLMIGDMFDSGLKARVQALIADLLPLAQSLPDRDGGDDRQASDWPADLGRPGASGAQGDMRYAVFPDTRRLAIRQGDRLSVYDTGEHRIGGVSQQQGGSSSLTFSSQHGPVSLDSLTPVAMPGDAEPGPAPADRTPGDDGSIPARIEQVHGLFTRGVLTREEYEAKKADLLSRM</sequence>
<dbReference type="InterPro" id="IPR018649">
    <property type="entry name" value="SHOCT"/>
</dbReference>
<comment type="caution">
    <text evidence="3">The sequence shown here is derived from an EMBL/GenBank/DDBJ whole genome shotgun (WGS) entry which is preliminary data.</text>
</comment>
<organism evidence="3 4">
    <name type="scientific">Paracoccus subflavus</name>
    <dbReference type="NCBI Taxonomy" id="2528244"/>
    <lineage>
        <taxon>Bacteria</taxon>
        <taxon>Pseudomonadati</taxon>
        <taxon>Pseudomonadota</taxon>
        <taxon>Alphaproteobacteria</taxon>
        <taxon>Rhodobacterales</taxon>
        <taxon>Paracoccaceae</taxon>
        <taxon>Paracoccus</taxon>
    </lineage>
</organism>
<dbReference type="AlphaFoldDB" id="A0A4Q9FY29"/>
<evidence type="ECO:0000313" key="3">
    <source>
        <dbReference type="EMBL" id="TBN39099.1"/>
    </source>
</evidence>
<dbReference type="RefSeq" id="WP_130991522.1">
    <property type="nucleotide sequence ID" value="NZ_SISK01000008.1"/>
</dbReference>
<feature type="compositionally biased region" description="Basic and acidic residues" evidence="1">
    <location>
        <begin position="88"/>
        <end position="98"/>
    </location>
</feature>
<evidence type="ECO:0000256" key="1">
    <source>
        <dbReference type="SAM" id="MobiDB-lite"/>
    </source>
</evidence>
<dbReference type="OrthoDB" id="1778949at2"/>
<dbReference type="Pfam" id="PF09851">
    <property type="entry name" value="SHOCT"/>
    <property type="match status" value="1"/>
</dbReference>
<feature type="region of interest" description="Disordered" evidence="1">
    <location>
        <begin position="146"/>
        <end position="200"/>
    </location>
</feature>
<protein>
    <submittedName>
        <fullName evidence="3">SHOCT domain-containing protein</fullName>
    </submittedName>
</protein>
<reference evidence="3 4" key="1">
    <citation type="submission" date="2019-02" db="EMBL/GenBank/DDBJ databases">
        <title>Paracoccus subflavus sp. nov., isolated from marine sediment of the Pacific Ocean.</title>
        <authorList>
            <person name="Zhang G."/>
        </authorList>
    </citation>
    <scope>NUCLEOTIDE SEQUENCE [LARGE SCALE GENOMIC DNA]</scope>
    <source>
        <strain evidence="3 4">GY0581</strain>
    </source>
</reference>
<dbReference type="EMBL" id="SISK01000008">
    <property type="protein sequence ID" value="TBN39099.1"/>
    <property type="molecule type" value="Genomic_DNA"/>
</dbReference>
<name>A0A4Q9FY29_9RHOB</name>
<accession>A0A4Q9FY29</accession>
<keyword evidence="4" id="KW-1185">Reference proteome</keyword>
<feature type="domain" description="SHOCT" evidence="2">
    <location>
        <begin position="202"/>
        <end position="228"/>
    </location>
</feature>
<feature type="compositionally biased region" description="Low complexity" evidence="1">
    <location>
        <begin position="147"/>
        <end position="166"/>
    </location>
</feature>
<evidence type="ECO:0000313" key="4">
    <source>
        <dbReference type="Proteomes" id="UP000293520"/>
    </source>
</evidence>
<feature type="compositionally biased region" description="Low complexity" evidence="1">
    <location>
        <begin position="177"/>
        <end position="190"/>
    </location>
</feature>